<feature type="chain" id="PRO_5036714288" evidence="1">
    <location>
        <begin position="23"/>
        <end position="419"/>
    </location>
</feature>
<comment type="caution">
    <text evidence="2">The sequence shown here is derived from an EMBL/GenBank/DDBJ whole genome shotgun (WGS) entry which is preliminary data.</text>
</comment>
<dbReference type="Proteomes" id="UP000712007">
    <property type="component" value="Unassembled WGS sequence"/>
</dbReference>
<gene>
    <name evidence="2" type="ORF">IAC51_05195</name>
</gene>
<organism evidence="2 3">
    <name type="scientific">Candidatus Aphodosoma intestinipullorum</name>
    <dbReference type="NCBI Taxonomy" id="2840674"/>
    <lineage>
        <taxon>Bacteria</taxon>
        <taxon>Pseudomonadati</taxon>
        <taxon>Bacteroidota</taxon>
        <taxon>Bacteroidia</taxon>
        <taxon>Bacteroidales</taxon>
        <taxon>Candidatus Aphodosoma</taxon>
    </lineage>
</organism>
<protein>
    <submittedName>
        <fullName evidence="2">Uncharacterized protein</fullName>
    </submittedName>
</protein>
<reference evidence="2" key="1">
    <citation type="submission" date="2020-10" db="EMBL/GenBank/DDBJ databases">
        <authorList>
            <person name="Gilroy R."/>
        </authorList>
    </citation>
    <scope>NUCLEOTIDE SEQUENCE</scope>
    <source>
        <strain evidence="2">3924</strain>
    </source>
</reference>
<reference evidence="2" key="2">
    <citation type="journal article" date="2021" name="PeerJ">
        <title>Extensive microbial diversity within the chicken gut microbiome revealed by metagenomics and culture.</title>
        <authorList>
            <person name="Gilroy R."/>
            <person name="Ravi A."/>
            <person name="Getino M."/>
            <person name="Pursley I."/>
            <person name="Horton D.L."/>
            <person name="Alikhan N.F."/>
            <person name="Baker D."/>
            <person name="Gharbi K."/>
            <person name="Hall N."/>
            <person name="Watson M."/>
            <person name="Adriaenssens E.M."/>
            <person name="Foster-Nyarko E."/>
            <person name="Jarju S."/>
            <person name="Secka A."/>
            <person name="Antonio M."/>
            <person name="Oren A."/>
            <person name="Chaudhuri R.R."/>
            <person name="La Ragione R."/>
            <person name="Hildebrand F."/>
            <person name="Pallen M.J."/>
        </authorList>
    </citation>
    <scope>NUCLEOTIDE SEQUENCE</scope>
    <source>
        <strain evidence="2">3924</strain>
    </source>
</reference>
<accession>A0A940DJW4</accession>
<sequence length="419" mass="44575">MKRTFSKSVLFVAALAGVTALTSCEKQENVGINGLSGETTDVTIGVTVKSGAPTKATADEMNMGATIKDIKNIYVVPRAGTQYASPISIPDITGAGVTDKSKATNKTTAEVDKNTDAFLVYAGVEHTMNKTFTEAGMTFSLEAETLTDAWGTTAAKTVYKPYSLFYFGEATNVNGGNKFQIGTGTDWETASWADVADNGTVAENTLIKVPGVKYAVGALVVGILDGVGDFDLSENNDGSLKWADVKNQVTVEGLVIDGQPSQLDFEFNRAASAQDQSVYVAAAANAFQTGALAFADEGKVAGANFYSVVAEDGGEGNDVTLQFRFKNNTGASFYVGPKDDRRLVEDGKYFYTNAIIRYEADEQQSDLTTIFKKATTTLVNASLKDLTKATTEPEDPTEATIGVEIDATWNSGHIYSVDM</sequence>
<feature type="signal peptide" evidence="1">
    <location>
        <begin position="1"/>
        <end position="22"/>
    </location>
</feature>
<dbReference type="AlphaFoldDB" id="A0A940DJW4"/>
<proteinExistence type="predicted"/>
<evidence type="ECO:0000256" key="1">
    <source>
        <dbReference type="SAM" id="SignalP"/>
    </source>
</evidence>
<evidence type="ECO:0000313" key="3">
    <source>
        <dbReference type="Proteomes" id="UP000712007"/>
    </source>
</evidence>
<dbReference type="EMBL" id="JADIMV010000087">
    <property type="protein sequence ID" value="MBO8440028.1"/>
    <property type="molecule type" value="Genomic_DNA"/>
</dbReference>
<evidence type="ECO:0000313" key="2">
    <source>
        <dbReference type="EMBL" id="MBO8440028.1"/>
    </source>
</evidence>
<dbReference type="PROSITE" id="PS51257">
    <property type="entry name" value="PROKAR_LIPOPROTEIN"/>
    <property type="match status" value="1"/>
</dbReference>
<keyword evidence="1" id="KW-0732">Signal</keyword>
<name>A0A940DJW4_9BACT</name>